<keyword evidence="3" id="KW-1185">Reference proteome</keyword>
<dbReference type="CDD" id="cd02440">
    <property type="entry name" value="AdoMet_MTases"/>
    <property type="match status" value="1"/>
</dbReference>
<dbReference type="GO" id="GO:0008757">
    <property type="term" value="F:S-adenosylmethionine-dependent methyltransferase activity"/>
    <property type="evidence" value="ECO:0007669"/>
    <property type="project" value="InterPro"/>
</dbReference>
<evidence type="ECO:0000313" key="2">
    <source>
        <dbReference type="EMBL" id="KRG69698.1"/>
    </source>
</evidence>
<dbReference type="Pfam" id="PF08241">
    <property type="entry name" value="Methyltransf_11"/>
    <property type="match status" value="1"/>
</dbReference>
<gene>
    <name evidence="2" type="ORF">ABB29_09150</name>
</gene>
<dbReference type="SUPFAM" id="SSF53335">
    <property type="entry name" value="S-adenosyl-L-methionine-dependent methyltransferases"/>
    <property type="match status" value="1"/>
</dbReference>
<organism evidence="2 3">
    <name type="scientific">Pseudoxanthomonas dokdonensis</name>
    <dbReference type="NCBI Taxonomy" id="344882"/>
    <lineage>
        <taxon>Bacteria</taxon>
        <taxon>Pseudomonadati</taxon>
        <taxon>Pseudomonadota</taxon>
        <taxon>Gammaproteobacteria</taxon>
        <taxon>Lysobacterales</taxon>
        <taxon>Lysobacteraceae</taxon>
        <taxon>Pseudoxanthomonas</taxon>
    </lineage>
</organism>
<dbReference type="PATRIC" id="fig|344882.3.peg.3188"/>
<evidence type="ECO:0000259" key="1">
    <source>
        <dbReference type="Pfam" id="PF08241"/>
    </source>
</evidence>
<evidence type="ECO:0000313" key="3">
    <source>
        <dbReference type="Proteomes" id="UP000052052"/>
    </source>
</evidence>
<comment type="caution">
    <text evidence="2">The sequence shown here is derived from an EMBL/GenBank/DDBJ whole genome shotgun (WGS) entry which is preliminary data.</text>
</comment>
<proteinExistence type="predicted"/>
<dbReference type="InterPro" id="IPR029063">
    <property type="entry name" value="SAM-dependent_MTases_sf"/>
</dbReference>
<dbReference type="STRING" id="344882.ABB29_09150"/>
<dbReference type="Gene3D" id="3.40.50.150">
    <property type="entry name" value="Vaccinia Virus protein VP39"/>
    <property type="match status" value="1"/>
</dbReference>
<dbReference type="AlphaFoldDB" id="A0A0R0CTB8"/>
<dbReference type="Proteomes" id="UP000052052">
    <property type="component" value="Unassembled WGS sequence"/>
</dbReference>
<name>A0A0R0CTB8_9GAMM</name>
<sequence>MDVVDNRIVHDGYDFNLVTGTTLPFDSAKFDIIISNHVIEHVGDENEQLNHLLEIRRVLKPSGCAYLAVPNKWRIIEPHYRLAFLSWLPLFMADYYLRLTKRGTHYDCLPLSAPTLKNLLDSANFNYQDMLVEAVRTTLNLEYSKSDFATFLARRLPSFFIRLLSPLISTIIFKMEVKDR</sequence>
<dbReference type="InterPro" id="IPR013216">
    <property type="entry name" value="Methyltransf_11"/>
</dbReference>
<feature type="domain" description="Methyltransferase type 11" evidence="1">
    <location>
        <begin position="13"/>
        <end position="66"/>
    </location>
</feature>
<protein>
    <recommendedName>
        <fullName evidence="1">Methyltransferase type 11 domain-containing protein</fullName>
    </recommendedName>
</protein>
<dbReference type="EMBL" id="LDJL01000009">
    <property type="protein sequence ID" value="KRG69698.1"/>
    <property type="molecule type" value="Genomic_DNA"/>
</dbReference>
<accession>A0A0R0CTB8</accession>
<reference evidence="2 3" key="1">
    <citation type="submission" date="2015-05" db="EMBL/GenBank/DDBJ databases">
        <title>Genome sequencing and analysis of members of genus Stenotrophomonas.</title>
        <authorList>
            <person name="Patil P.P."/>
            <person name="Midha S."/>
            <person name="Patil P.B."/>
        </authorList>
    </citation>
    <scope>NUCLEOTIDE SEQUENCE [LARGE SCALE GENOMIC DNA]</scope>
    <source>
        <strain evidence="2 3">DSM 21858</strain>
    </source>
</reference>